<dbReference type="EMBL" id="KB112968">
    <property type="protein sequence ID" value="ELK24178.1"/>
    <property type="molecule type" value="Genomic_DNA"/>
</dbReference>
<dbReference type="AlphaFoldDB" id="L5LEW1"/>
<organism evidence="1 2">
    <name type="scientific">Myotis davidii</name>
    <name type="common">David's myotis</name>
    <dbReference type="NCBI Taxonomy" id="225400"/>
    <lineage>
        <taxon>Eukaryota</taxon>
        <taxon>Metazoa</taxon>
        <taxon>Chordata</taxon>
        <taxon>Craniata</taxon>
        <taxon>Vertebrata</taxon>
        <taxon>Euteleostomi</taxon>
        <taxon>Mammalia</taxon>
        <taxon>Eutheria</taxon>
        <taxon>Laurasiatheria</taxon>
        <taxon>Chiroptera</taxon>
        <taxon>Yangochiroptera</taxon>
        <taxon>Vespertilionidae</taxon>
        <taxon>Myotis</taxon>
    </lineage>
</organism>
<accession>L5LEW1</accession>
<dbReference type="Proteomes" id="UP000010556">
    <property type="component" value="Unassembled WGS sequence"/>
</dbReference>
<evidence type="ECO:0000313" key="1">
    <source>
        <dbReference type="EMBL" id="ELK24178.1"/>
    </source>
</evidence>
<evidence type="ECO:0000313" key="2">
    <source>
        <dbReference type="Proteomes" id="UP000010556"/>
    </source>
</evidence>
<keyword evidence="2" id="KW-1185">Reference proteome</keyword>
<proteinExistence type="predicted"/>
<reference evidence="1" key="1">
    <citation type="journal article" date="2012" name="Science">
        <title>Comparative analysis of bat genomes provides insight into the evolution of flight and immunity.</title>
        <authorList>
            <person name="Zhang G."/>
            <person name="Cowled C."/>
            <person name="Wang L."/>
        </authorList>
    </citation>
    <scope>NUCLEOTIDE SEQUENCE</scope>
    <source>
        <tissue evidence="1">Spleen</tissue>
    </source>
</reference>
<protein>
    <submittedName>
        <fullName evidence="1">Uncharacterized protein</fullName>
    </submittedName>
</protein>
<name>L5LEW1_MYODS</name>
<gene>
    <name evidence="1" type="ORF">MDA_GLEAN10019481</name>
</gene>
<sequence>MARKSGSRFGEKQHVSKAFDAMMRLHVKLALTWPESTTGGVEGVKREAASTITTGLVSVERSAQRYGQWAVRLKVKTEIWVDTGSGVISKVVLNPREKIQLPKDQDDPGTTNVLEGKKEGLNQLEEKPGRILAKQTASRQWVQAVVSL</sequence>